<dbReference type="RefSeq" id="WP_007557468.1">
    <property type="nucleotide sequence ID" value="NC_022793.1"/>
</dbReference>
<dbReference type="HOGENOM" id="CLU_091641_3_3_5"/>
<dbReference type="InterPro" id="IPR023347">
    <property type="entry name" value="Lysozyme_dom_sf"/>
</dbReference>
<evidence type="ECO:0000256" key="1">
    <source>
        <dbReference type="ARBA" id="ARBA00000632"/>
    </source>
</evidence>
<keyword evidence="9" id="KW-1185">Reference proteome</keyword>
<dbReference type="InterPro" id="IPR023346">
    <property type="entry name" value="Lysozyme-like_dom_sf"/>
</dbReference>
<dbReference type="GO" id="GO:0016998">
    <property type="term" value="P:cell wall macromolecule catabolic process"/>
    <property type="evidence" value="ECO:0007669"/>
    <property type="project" value="InterPro"/>
</dbReference>
<keyword evidence="6 7" id="KW-0326">Glycosidase</keyword>
<dbReference type="InterPro" id="IPR002196">
    <property type="entry name" value="Glyco_hydro_24"/>
</dbReference>
<dbReference type="InterPro" id="IPR034690">
    <property type="entry name" value="Endolysin_T4_type"/>
</dbReference>
<keyword evidence="3 7" id="KW-0081">Bacteriolytic enzyme</keyword>
<evidence type="ECO:0000313" key="8">
    <source>
        <dbReference type="EMBL" id="AHA27972.1"/>
    </source>
</evidence>
<keyword evidence="4 7" id="KW-0378">Hydrolase</keyword>
<dbReference type="GO" id="GO:0031640">
    <property type="term" value="P:killing of cells of another organism"/>
    <property type="evidence" value="ECO:0007669"/>
    <property type="project" value="UniProtKB-KW"/>
</dbReference>
<comment type="similarity">
    <text evidence="7">Belongs to the glycosyl hydrolase 24 family.</text>
</comment>
<dbReference type="AlphaFoldDB" id="U6B8B2"/>
<evidence type="ECO:0000256" key="2">
    <source>
        <dbReference type="ARBA" id="ARBA00022529"/>
    </source>
</evidence>
<dbReference type="InterPro" id="IPR033907">
    <property type="entry name" value="Endolysin_autolysin"/>
</dbReference>
<evidence type="ECO:0000256" key="6">
    <source>
        <dbReference type="ARBA" id="ARBA00023295"/>
    </source>
</evidence>
<dbReference type="KEGG" id="lar:lam_626"/>
<evidence type="ECO:0000256" key="7">
    <source>
        <dbReference type="RuleBase" id="RU003788"/>
    </source>
</evidence>
<dbReference type="PANTHER" id="PTHR38107">
    <property type="match status" value="1"/>
</dbReference>
<keyword evidence="5" id="KW-1035">Host cytoplasm</keyword>
<proteinExistence type="inferred from homology"/>
<reference evidence="8 9" key="1">
    <citation type="journal article" date="2014" name="Mol. Plant Microbe Interact.">
        <title>The complete genome sequence of Candidatus Liberibacter americanus, associated with citrus Huanglongbing.</title>
        <authorList>
            <person name="Wulff N.A."/>
            <person name="Zhang S."/>
            <person name="Setubal J.C."/>
            <person name="Almeida N.F."/>
            <person name="Martins E.C."/>
            <person name="Harakava R."/>
            <person name="Kumar D."/>
            <person name="Rangel L.T."/>
            <person name="Foissac X."/>
            <person name="Bove J."/>
            <person name="Gabriel D.W."/>
        </authorList>
    </citation>
    <scope>NUCLEOTIDE SEQUENCE [LARGE SCALE GENOMIC DNA]</scope>
    <source>
        <strain evidence="8 9">Sao Paulo</strain>
    </source>
</reference>
<dbReference type="InterPro" id="IPR051018">
    <property type="entry name" value="Bacteriophage_GH24"/>
</dbReference>
<dbReference type="SUPFAM" id="SSF53955">
    <property type="entry name" value="Lysozyme-like"/>
    <property type="match status" value="1"/>
</dbReference>
<evidence type="ECO:0000256" key="3">
    <source>
        <dbReference type="ARBA" id="ARBA00022638"/>
    </source>
</evidence>
<dbReference type="Proteomes" id="UP000017862">
    <property type="component" value="Chromosome"/>
</dbReference>
<dbReference type="PATRIC" id="fig|1261131.3.peg.595"/>
<dbReference type="EMBL" id="CP006604">
    <property type="protein sequence ID" value="AHA27972.1"/>
    <property type="molecule type" value="Genomic_DNA"/>
</dbReference>
<dbReference type="GO" id="GO:0009253">
    <property type="term" value="P:peptidoglycan catabolic process"/>
    <property type="evidence" value="ECO:0007669"/>
    <property type="project" value="InterPro"/>
</dbReference>
<comment type="catalytic activity">
    <reaction evidence="1 7">
        <text>Hydrolysis of (1-&gt;4)-beta-linkages between N-acetylmuramic acid and N-acetyl-D-glucosamine residues in a peptidoglycan and between N-acetyl-D-glucosamine residues in chitodextrins.</text>
        <dbReference type="EC" id="3.2.1.17"/>
    </reaction>
</comment>
<gene>
    <name evidence="8" type="ORF">lam_626</name>
</gene>
<evidence type="ECO:0000313" key="9">
    <source>
        <dbReference type="Proteomes" id="UP000017862"/>
    </source>
</evidence>
<dbReference type="HAMAP" id="MF_04110">
    <property type="entry name" value="ENDOLYSIN_T4"/>
    <property type="match status" value="1"/>
</dbReference>
<dbReference type="EC" id="3.2.1.17" evidence="7"/>
<accession>U6B8B2</accession>
<dbReference type="CDD" id="cd00737">
    <property type="entry name" value="lyz_endolysin_autolysin"/>
    <property type="match status" value="1"/>
</dbReference>
<dbReference type="GO" id="GO:0003796">
    <property type="term" value="F:lysozyme activity"/>
    <property type="evidence" value="ECO:0007669"/>
    <property type="project" value="UniProtKB-EC"/>
</dbReference>
<dbReference type="GO" id="GO:0042742">
    <property type="term" value="P:defense response to bacterium"/>
    <property type="evidence" value="ECO:0007669"/>
    <property type="project" value="UniProtKB-KW"/>
</dbReference>
<dbReference type="eggNOG" id="COG3772">
    <property type="taxonomic scope" value="Bacteria"/>
</dbReference>
<evidence type="ECO:0000256" key="5">
    <source>
        <dbReference type="ARBA" id="ARBA00023200"/>
    </source>
</evidence>
<name>U6B8B2_9HYPH</name>
<dbReference type="Pfam" id="PF00959">
    <property type="entry name" value="Phage_lysozyme"/>
    <property type="match status" value="1"/>
</dbReference>
<organism evidence="8 9">
    <name type="scientific">Candidatus Liberibacter americanus str. Sao Paulo</name>
    <dbReference type="NCBI Taxonomy" id="1261131"/>
    <lineage>
        <taxon>Bacteria</taxon>
        <taxon>Pseudomonadati</taxon>
        <taxon>Pseudomonadota</taxon>
        <taxon>Alphaproteobacteria</taxon>
        <taxon>Hyphomicrobiales</taxon>
        <taxon>Rhizobiaceae</taxon>
        <taxon>Liberibacter</taxon>
    </lineage>
</organism>
<dbReference type="Gene3D" id="1.10.530.40">
    <property type="match status" value="1"/>
</dbReference>
<evidence type="ECO:0000256" key="4">
    <source>
        <dbReference type="ARBA" id="ARBA00022801"/>
    </source>
</evidence>
<dbReference type="PANTHER" id="PTHR38107:SF3">
    <property type="entry name" value="LYSOZYME RRRD-RELATED"/>
    <property type="match status" value="1"/>
</dbReference>
<protein>
    <recommendedName>
        <fullName evidence="7">Lysozyme</fullName>
        <ecNumber evidence="7">3.2.1.17</ecNumber>
    </recommendedName>
</protein>
<keyword evidence="2 7" id="KW-0929">Antimicrobial</keyword>
<sequence length="151" mass="17242">MLPPQLIELIKRFEGLRLKAYKCSASVWTIGYGHTGSNVTEGLEITQEQAEEILLKDIQERLDQVLKVSPIIETLDDDKISAIVDFVFNLGIGNYRRSTFRQRVDEENWEEAAKECKKWNKAGGKVLRGLVLRREAEAELLLADAKKKKIL</sequence>